<reference evidence="2 3" key="1">
    <citation type="journal article" date="2005" name="Science">
        <title>The genome of the basidiomycetous yeast and human pathogen Cryptococcus neoformans.</title>
        <authorList>
            <person name="Loftus B.J."/>
            <person name="Fung E."/>
            <person name="Roncaglia P."/>
            <person name="Rowley D."/>
            <person name="Amedeo P."/>
            <person name="Bruno D."/>
            <person name="Vamathevan J."/>
            <person name="Miranda M."/>
            <person name="Anderson I.J."/>
            <person name="Fraser J.A."/>
            <person name="Allen J.E."/>
            <person name="Bosdet I.E."/>
            <person name="Brent M.R."/>
            <person name="Chiu R."/>
            <person name="Doering T.L."/>
            <person name="Donlin M.J."/>
            <person name="D'Souza C.A."/>
            <person name="Fox D.S."/>
            <person name="Grinberg V."/>
            <person name="Fu J."/>
            <person name="Fukushima M."/>
            <person name="Haas B.J."/>
            <person name="Huang J.C."/>
            <person name="Janbon G."/>
            <person name="Jones S.J."/>
            <person name="Koo H.L."/>
            <person name="Krzywinski M.I."/>
            <person name="Kwon-Chung J.K."/>
            <person name="Lengeler K.B."/>
            <person name="Maiti R."/>
            <person name="Marra M.A."/>
            <person name="Marra R.E."/>
            <person name="Mathewson C.A."/>
            <person name="Mitchell T.G."/>
            <person name="Pertea M."/>
            <person name="Riggs F.R."/>
            <person name="Salzberg S.L."/>
            <person name="Schein J.E."/>
            <person name="Shvartsbeyn A."/>
            <person name="Shin H."/>
            <person name="Shumway M."/>
            <person name="Specht C.A."/>
            <person name="Suh B.B."/>
            <person name="Tenney A."/>
            <person name="Utterback T.R."/>
            <person name="Wickes B.L."/>
            <person name="Wortman J.R."/>
            <person name="Wye N.H."/>
            <person name="Kronstad J.W."/>
            <person name="Lodge J.K."/>
            <person name="Heitman J."/>
            <person name="Davis R.W."/>
            <person name="Fraser C.M."/>
            <person name="Hyman R.W."/>
        </authorList>
    </citation>
    <scope>NUCLEOTIDE SEQUENCE [LARGE SCALE GENOMIC DNA]</scope>
    <source>
        <strain evidence="3">JEC21 / ATCC MYA-565</strain>
    </source>
</reference>
<accession>Q5KNZ6</accession>
<feature type="region of interest" description="Disordered" evidence="1">
    <location>
        <begin position="459"/>
        <end position="493"/>
    </location>
</feature>
<feature type="compositionally biased region" description="Basic and acidic residues" evidence="1">
    <location>
        <begin position="50"/>
        <end position="73"/>
    </location>
</feature>
<proteinExistence type="predicted"/>
<dbReference type="eggNOG" id="ENOG502RZVD">
    <property type="taxonomic scope" value="Eukaryota"/>
</dbReference>
<protein>
    <submittedName>
        <fullName evidence="2">Uncharacterized protein</fullName>
    </submittedName>
</protein>
<name>Q5KNZ6_CRYD1</name>
<feature type="compositionally biased region" description="Low complexity" evidence="1">
    <location>
        <begin position="22"/>
        <end position="36"/>
    </location>
</feature>
<feature type="compositionally biased region" description="Acidic residues" evidence="1">
    <location>
        <begin position="116"/>
        <end position="136"/>
    </location>
</feature>
<dbReference type="AlphaFoldDB" id="Q5KNZ6"/>
<dbReference type="PANTHER" id="PTHR38698:SF1">
    <property type="entry name" value="FUNGAL PROTEIN"/>
    <property type="match status" value="1"/>
</dbReference>
<dbReference type="RefSeq" id="XP_024511940.1">
    <property type="nucleotide sequence ID" value="XM_024656281.1"/>
</dbReference>
<feature type="region of interest" description="Disordered" evidence="1">
    <location>
        <begin position="1"/>
        <end position="191"/>
    </location>
</feature>
<dbReference type="Proteomes" id="UP000002149">
    <property type="component" value="Chromosome 1"/>
</dbReference>
<dbReference type="STRING" id="214684.Q5KNZ6"/>
<organism evidence="2 3">
    <name type="scientific">Cryptococcus deneoformans (strain JEC21 / ATCC MYA-565)</name>
    <name type="common">Cryptococcus neoformans var. neoformans serotype D</name>
    <dbReference type="NCBI Taxonomy" id="214684"/>
    <lineage>
        <taxon>Eukaryota</taxon>
        <taxon>Fungi</taxon>
        <taxon>Dikarya</taxon>
        <taxon>Basidiomycota</taxon>
        <taxon>Agaricomycotina</taxon>
        <taxon>Tremellomycetes</taxon>
        <taxon>Tremellales</taxon>
        <taxon>Cryptococcaceae</taxon>
        <taxon>Cryptococcus</taxon>
        <taxon>Cryptococcus neoformans species complex</taxon>
    </lineage>
</organism>
<sequence length="493" mass="53530">MDDPWADAPASPLPKSEHRFGNVNINDNENANAFSNYSLPKSPSANGPEKVQEEQTEEKTKVETETEPSREEINGASESDDEAQVAQVQSSPAQESHQWLSPQVEASDQEEKAEREESEEREEDGEEEQDDFDDFNSFDGPRSSSFPTPNPDKGAMPGEGGDIDDGFGDFADFEKGEFDEPVGAEAGIGGNGLVEEPEPIKERWHALELRPPPPKSEIANQLSSILSPLFLHQDSLSNEPIRMVGGLKQVLVSQSSRDAYAQLTTPPITKPLDWTRSRVRREHLISMGVPVNLDEVDSHRLSALPPLRIVTSSGSGSSRPQPRRAETFDAYTGVKYTSDQKGKGRDTDGSMSAGPGVGVGYMERDMNGEETGKYGLGEKPEMDTLRAEELCGLEEDALSILPIASLRKLQSDLVENTSQVSATLAWMLQLKDAQLHDSATYNGMISSLIANAARVKASENTGGGGVFRRGSSKRPQSVSGGMTPKRTGSPGVW</sequence>
<feature type="compositionally biased region" description="Low complexity" evidence="1">
    <location>
        <begin position="84"/>
        <end position="96"/>
    </location>
</feature>
<dbReference type="Pfam" id="PF17104">
    <property type="entry name" value="YBL010C_LAA2"/>
    <property type="match status" value="1"/>
</dbReference>
<dbReference type="GeneID" id="3253285"/>
<dbReference type="PaxDb" id="214684-Q5KNZ6"/>
<dbReference type="HOGENOM" id="CLU_688903_0_0_1"/>
<dbReference type="VEuPathDB" id="FungiDB:CNA04750"/>
<keyword evidence="3" id="KW-1185">Reference proteome</keyword>
<dbReference type="InParanoid" id="Q5KNZ6"/>
<dbReference type="InterPro" id="IPR031355">
    <property type="entry name" value="YBL010C/LAA2-like"/>
</dbReference>
<dbReference type="EMBL" id="AE017341">
    <property type="protein sequence ID" value="AAW41048.2"/>
    <property type="molecule type" value="Genomic_DNA"/>
</dbReference>
<evidence type="ECO:0000313" key="2">
    <source>
        <dbReference type="EMBL" id="AAW41048.2"/>
    </source>
</evidence>
<dbReference type="PANTHER" id="PTHR38698">
    <property type="entry name" value="EXPRESSED PROTEIN"/>
    <property type="match status" value="1"/>
</dbReference>
<dbReference type="KEGG" id="cne:CNA04750"/>
<evidence type="ECO:0000313" key="3">
    <source>
        <dbReference type="Proteomes" id="UP000002149"/>
    </source>
</evidence>
<gene>
    <name evidence="2" type="ordered locus">CNA04750</name>
</gene>
<evidence type="ECO:0000256" key="1">
    <source>
        <dbReference type="SAM" id="MobiDB-lite"/>
    </source>
</evidence>
<dbReference type="OrthoDB" id="5378975at2759"/>